<evidence type="ECO:0000256" key="1">
    <source>
        <dbReference type="SAM" id="MobiDB-lite"/>
    </source>
</evidence>
<name>A0A833RHL0_9POAL</name>
<evidence type="ECO:0000313" key="3">
    <source>
        <dbReference type="EMBL" id="KAF3334883.1"/>
    </source>
</evidence>
<protein>
    <submittedName>
        <fullName evidence="3">Ubiquitin-binding WIYLD domain-containing protein</fullName>
    </submittedName>
</protein>
<dbReference type="PANTHER" id="PTHR34271">
    <property type="entry name" value="NUCLEOLAR HISTONE METHYLTRANSFERASE-RELATED PROTEIN"/>
    <property type="match status" value="1"/>
</dbReference>
<sequence>MDAAYDHLSPFGFSKQVISSTVKSLLKEYGGDVGWFFLEENAYKLVVDTILDRQTVTEKEEPLPQLPAPPASAPAPEKAHEEEQQQNGDSDGEMGMKEQRFCSGGDAEVATPAPAGIEFMDESLLHVIPPGRSRPFLYGYLSETDSDAEFDTVSP</sequence>
<comment type="caution">
    <text evidence="3">The sequence shown here is derived from an EMBL/GenBank/DDBJ whole genome shotgun (WGS) entry which is preliminary data.</text>
</comment>
<keyword evidence="4" id="KW-1185">Reference proteome</keyword>
<feature type="region of interest" description="Disordered" evidence="1">
    <location>
        <begin position="56"/>
        <end position="108"/>
    </location>
</feature>
<dbReference type="InterPro" id="IPR018848">
    <property type="entry name" value="WIYLD_domain"/>
</dbReference>
<gene>
    <name evidence="3" type="ORF">FCM35_KLT21487</name>
</gene>
<dbReference type="OrthoDB" id="1898570at2759"/>
<dbReference type="Proteomes" id="UP000623129">
    <property type="component" value="Unassembled WGS sequence"/>
</dbReference>
<evidence type="ECO:0000313" key="4">
    <source>
        <dbReference type="Proteomes" id="UP000623129"/>
    </source>
</evidence>
<organism evidence="3 4">
    <name type="scientific">Carex littledalei</name>
    <dbReference type="NCBI Taxonomy" id="544730"/>
    <lineage>
        <taxon>Eukaryota</taxon>
        <taxon>Viridiplantae</taxon>
        <taxon>Streptophyta</taxon>
        <taxon>Embryophyta</taxon>
        <taxon>Tracheophyta</taxon>
        <taxon>Spermatophyta</taxon>
        <taxon>Magnoliopsida</taxon>
        <taxon>Liliopsida</taxon>
        <taxon>Poales</taxon>
        <taxon>Cyperaceae</taxon>
        <taxon>Cyperoideae</taxon>
        <taxon>Cariceae</taxon>
        <taxon>Carex</taxon>
        <taxon>Carex subgen. Euthyceras</taxon>
    </lineage>
</organism>
<reference evidence="3" key="1">
    <citation type="submission" date="2020-01" db="EMBL/GenBank/DDBJ databases">
        <title>Genome sequence of Kobresia littledalei, the first chromosome-level genome in the family Cyperaceae.</title>
        <authorList>
            <person name="Qu G."/>
        </authorList>
    </citation>
    <scope>NUCLEOTIDE SEQUENCE</scope>
    <source>
        <strain evidence="3">C.B.Clarke</strain>
        <tissue evidence="3">Leaf</tissue>
    </source>
</reference>
<dbReference type="AlphaFoldDB" id="A0A833RHL0"/>
<dbReference type="PANTHER" id="PTHR34271:SF1">
    <property type="entry name" value="NUCLEOLAR HISTONE METHYLTRANSFERASE-RELATED PROTEIN"/>
    <property type="match status" value="1"/>
</dbReference>
<dbReference type="EMBL" id="SWLB01000009">
    <property type="protein sequence ID" value="KAF3334883.1"/>
    <property type="molecule type" value="Genomic_DNA"/>
</dbReference>
<proteinExistence type="predicted"/>
<accession>A0A833RHL0</accession>
<feature type="domain" description="WIYLD" evidence="2">
    <location>
        <begin position="1"/>
        <end position="54"/>
    </location>
</feature>
<feature type="compositionally biased region" description="Pro residues" evidence="1">
    <location>
        <begin position="64"/>
        <end position="73"/>
    </location>
</feature>
<dbReference type="InterPro" id="IPR043017">
    <property type="entry name" value="WIYLD_dom_sf"/>
</dbReference>
<dbReference type="Gene3D" id="1.10.8.850">
    <property type="entry name" value="Histone-lysine N methyltransferase , C-terminal domain-like"/>
    <property type="match status" value="1"/>
</dbReference>
<evidence type="ECO:0000259" key="2">
    <source>
        <dbReference type="Pfam" id="PF10440"/>
    </source>
</evidence>
<dbReference type="Pfam" id="PF10440">
    <property type="entry name" value="WIYLD"/>
    <property type="match status" value="1"/>
</dbReference>